<feature type="region of interest" description="Disordered" evidence="1">
    <location>
        <begin position="448"/>
        <end position="475"/>
    </location>
</feature>
<gene>
    <name evidence="3" type="ORF">GCM10010412_082570</name>
</gene>
<feature type="compositionally biased region" description="Low complexity" evidence="1">
    <location>
        <begin position="258"/>
        <end position="277"/>
    </location>
</feature>
<accession>A0ABP6FJD6</accession>
<evidence type="ECO:0008006" key="5">
    <source>
        <dbReference type="Google" id="ProtNLM"/>
    </source>
</evidence>
<keyword evidence="2" id="KW-1133">Transmembrane helix</keyword>
<feature type="transmembrane region" description="Helical" evidence="2">
    <location>
        <begin position="57"/>
        <end position="77"/>
    </location>
</feature>
<proteinExistence type="predicted"/>
<dbReference type="Proteomes" id="UP001501666">
    <property type="component" value="Unassembled WGS sequence"/>
</dbReference>
<sequence>MITPVLEETPKRKLHEGHIAAVLLAVAAGGYLLYNSVLASYEALMQLATRIGVPEPWRVALTGEISLLVIVVWDIVFTWCRWEAPVLRWIARTLTVLSVVINAAAGWPDVRAMLIFLPAPLVILGIVESIRHVLLRKHRTREPIPFARRWHHREESKELRRFMVKWEINSYRQALDMQQQIMAARKRLEVALGADWRWNADADLVWMLDDAAPATLDLALTRVEEIYAEHQRARAESAADAEADDIIGALTRADSTSDAGAGADPAPAAGADNAAAPNPAPGSSPDPGADTKEPPAPTPPPSNPDPAPKPNRKPKPTNSDSAGKGGKKALGRALWDERIAAGGPPPETAELVEHTGAGESTARGWRAEWIAELEESAVAAARPSANRASADTAASAAESTTPTASASAEKKPGALTQRQPAAAEITAKASASADTVLSFSADPSAGIDDFSAELGAESSAESSALDDMFASASAR</sequence>
<feature type="compositionally biased region" description="Low complexity" evidence="1">
    <location>
        <begin position="452"/>
        <end position="465"/>
    </location>
</feature>
<keyword evidence="2" id="KW-0812">Transmembrane</keyword>
<keyword evidence="4" id="KW-1185">Reference proteome</keyword>
<organism evidence="3 4">
    <name type="scientific">Nonomuraea recticatena</name>
    <dbReference type="NCBI Taxonomy" id="46178"/>
    <lineage>
        <taxon>Bacteria</taxon>
        <taxon>Bacillati</taxon>
        <taxon>Actinomycetota</taxon>
        <taxon>Actinomycetes</taxon>
        <taxon>Streptosporangiales</taxon>
        <taxon>Streptosporangiaceae</taxon>
        <taxon>Nonomuraea</taxon>
    </lineage>
</organism>
<feature type="region of interest" description="Disordered" evidence="1">
    <location>
        <begin position="254"/>
        <end position="366"/>
    </location>
</feature>
<keyword evidence="2" id="KW-0472">Membrane</keyword>
<reference evidence="4" key="1">
    <citation type="journal article" date="2019" name="Int. J. Syst. Evol. Microbiol.">
        <title>The Global Catalogue of Microorganisms (GCM) 10K type strain sequencing project: providing services to taxonomists for standard genome sequencing and annotation.</title>
        <authorList>
            <consortium name="The Broad Institute Genomics Platform"/>
            <consortium name="The Broad Institute Genome Sequencing Center for Infectious Disease"/>
            <person name="Wu L."/>
            <person name="Ma J."/>
        </authorList>
    </citation>
    <scope>NUCLEOTIDE SEQUENCE [LARGE SCALE GENOMIC DNA]</scope>
    <source>
        <strain evidence="4">JCM 6835</strain>
    </source>
</reference>
<dbReference type="EMBL" id="BAAATE010000034">
    <property type="protein sequence ID" value="GAA2691950.1"/>
    <property type="molecule type" value="Genomic_DNA"/>
</dbReference>
<evidence type="ECO:0000256" key="2">
    <source>
        <dbReference type="SAM" id="Phobius"/>
    </source>
</evidence>
<evidence type="ECO:0000313" key="4">
    <source>
        <dbReference type="Proteomes" id="UP001501666"/>
    </source>
</evidence>
<comment type="caution">
    <text evidence="3">The sequence shown here is derived from an EMBL/GenBank/DDBJ whole genome shotgun (WGS) entry which is preliminary data.</text>
</comment>
<feature type="compositionally biased region" description="Pro residues" evidence="1">
    <location>
        <begin position="294"/>
        <end position="309"/>
    </location>
</feature>
<feature type="transmembrane region" description="Helical" evidence="2">
    <location>
        <begin position="19"/>
        <end position="37"/>
    </location>
</feature>
<feature type="transmembrane region" description="Helical" evidence="2">
    <location>
        <begin position="113"/>
        <end position="134"/>
    </location>
</feature>
<name>A0ABP6FJD6_9ACTN</name>
<evidence type="ECO:0000256" key="1">
    <source>
        <dbReference type="SAM" id="MobiDB-lite"/>
    </source>
</evidence>
<feature type="transmembrane region" description="Helical" evidence="2">
    <location>
        <begin position="89"/>
        <end position="107"/>
    </location>
</feature>
<protein>
    <recommendedName>
        <fullName evidence="5">DUF2637 domain-containing protein</fullName>
    </recommendedName>
</protein>
<evidence type="ECO:0000313" key="3">
    <source>
        <dbReference type="EMBL" id="GAA2691950.1"/>
    </source>
</evidence>
<feature type="compositionally biased region" description="Low complexity" evidence="1">
    <location>
        <begin position="378"/>
        <end position="407"/>
    </location>
</feature>
<feature type="region of interest" description="Disordered" evidence="1">
    <location>
        <begin position="378"/>
        <end position="427"/>
    </location>
</feature>